<accession>A0A1E4SP83</accession>
<reference evidence="3" key="1">
    <citation type="submission" date="2016-05" db="EMBL/GenBank/DDBJ databases">
        <title>Comparative genomics of biotechnologically important yeasts.</title>
        <authorList>
            <consortium name="DOE Joint Genome Institute"/>
            <person name="Riley R."/>
            <person name="Haridas S."/>
            <person name="Wolfe K.H."/>
            <person name="Lopes M.R."/>
            <person name="Hittinger C.T."/>
            <person name="Goker M."/>
            <person name="Salamov A."/>
            <person name="Wisecaver J."/>
            <person name="Long T.M."/>
            <person name="Aerts A.L."/>
            <person name="Barry K."/>
            <person name="Choi C."/>
            <person name="Clum A."/>
            <person name="Coughlan A.Y."/>
            <person name="Deshpande S."/>
            <person name="Douglass A.P."/>
            <person name="Hanson S.J."/>
            <person name="Klenk H.-P."/>
            <person name="Labutti K."/>
            <person name="Lapidus A."/>
            <person name="Lindquist E."/>
            <person name="Lipzen A."/>
            <person name="Meier-Kolthoff J.P."/>
            <person name="Ohm R.A."/>
            <person name="Otillar R.P."/>
            <person name="Pangilinan J."/>
            <person name="Peng Y."/>
            <person name="Rokas A."/>
            <person name="Rosa C.A."/>
            <person name="Scheuner C."/>
            <person name="Sibirny A.A."/>
            <person name="Slot J.C."/>
            <person name="Stielow J.B."/>
            <person name="Sun H."/>
            <person name="Kurtzman C.P."/>
            <person name="Blackwell M."/>
            <person name="Grigoriev I.V."/>
            <person name="Jeffries T.W."/>
        </authorList>
    </citation>
    <scope>NUCLEOTIDE SEQUENCE [LARGE SCALE GENOMIC DNA]</scope>
    <source>
        <strain evidence="3">NRRL Y-17324</strain>
    </source>
</reference>
<dbReference type="GeneID" id="30981557"/>
<feature type="compositionally biased region" description="Acidic residues" evidence="1">
    <location>
        <begin position="254"/>
        <end position="287"/>
    </location>
</feature>
<sequence length="317" mass="36526">MTSLAENGTSGDIDMISPELEAKIMEFEAIAQETMDTIGSAYSMVDFNQKVINGDAIESTGVQALKRLFILDSFKIDRFQKSLREWESIQSENFVRTEIDTYNKITGQMSRVNGHVEQLTTELETLKRSAELPAFRFSRQTLQEYGGNILDRIPKDETGDYQSVIEIDQIYSLDPQSNLPFPEFKEVNKLINIEYRLRLERRIKYEILVLIKNQIVANNNKWSARDRELNDFLLNKLAGVIDEVEKIKANEYEDLNLEESDEENESFEQEIEEEEEEENEVLEEEVDSISNNNAKDAPTARPAVQDVESDEEMLIDG</sequence>
<keyword evidence="3" id="KW-1185">Reference proteome</keyword>
<dbReference type="EMBL" id="KV453910">
    <property type="protein sequence ID" value="ODV81192.1"/>
    <property type="molecule type" value="Genomic_DNA"/>
</dbReference>
<dbReference type="AlphaFoldDB" id="A0A1E4SP83"/>
<evidence type="ECO:0000256" key="1">
    <source>
        <dbReference type="SAM" id="MobiDB-lite"/>
    </source>
</evidence>
<dbReference type="Proteomes" id="UP000094285">
    <property type="component" value="Unassembled WGS sequence"/>
</dbReference>
<proteinExistence type="predicted"/>
<feature type="region of interest" description="Disordered" evidence="1">
    <location>
        <begin position="254"/>
        <end position="317"/>
    </location>
</feature>
<gene>
    <name evidence="2" type="ORF">CANTADRAFT_25415</name>
</gene>
<evidence type="ECO:0000313" key="3">
    <source>
        <dbReference type="Proteomes" id="UP000094285"/>
    </source>
</evidence>
<organism evidence="2 3">
    <name type="scientific">Suhomyces tanzawaensis NRRL Y-17324</name>
    <dbReference type="NCBI Taxonomy" id="984487"/>
    <lineage>
        <taxon>Eukaryota</taxon>
        <taxon>Fungi</taxon>
        <taxon>Dikarya</taxon>
        <taxon>Ascomycota</taxon>
        <taxon>Saccharomycotina</taxon>
        <taxon>Pichiomycetes</taxon>
        <taxon>Debaryomycetaceae</taxon>
        <taxon>Suhomyces</taxon>
    </lineage>
</organism>
<protein>
    <submittedName>
        <fullName evidence="2">Uncharacterized protein</fullName>
    </submittedName>
</protein>
<evidence type="ECO:0000313" key="2">
    <source>
        <dbReference type="EMBL" id="ODV81192.1"/>
    </source>
</evidence>
<name>A0A1E4SP83_9ASCO</name>
<dbReference type="RefSeq" id="XP_020066314.1">
    <property type="nucleotide sequence ID" value="XM_020207420.1"/>
</dbReference>
<feature type="compositionally biased region" description="Acidic residues" evidence="1">
    <location>
        <begin position="307"/>
        <end position="317"/>
    </location>
</feature>
<dbReference type="OrthoDB" id="4094291at2759"/>